<evidence type="ECO:0000313" key="2">
    <source>
        <dbReference type="Proteomes" id="UP000215256"/>
    </source>
</evidence>
<name>A0A248UKW4_9HYPH</name>
<dbReference type="AlphaFoldDB" id="A0A248UKW4"/>
<evidence type="ECO:0000313" key="1">
    <source>
        <dbReference type="EMBL" id="ASV87503.1"/>
    </source>
</evidence>
<proteinExistence type="predicted"/>
<dbReference type="Proteomes" id="UP000215256">
    <property type="component" value="Chromosome 1"/>
</dbReference>
<accession>A0A248UKW4</accession>
<dbReference type="EMBL" id="CP022604">
    <property type="protein sequence ID" value="ASV87503.1"/>
    <property type="molecule type" value="Genomic_DNA"/>
</dbReference>
<protein>
    <submittedName>
        <fullName evidence="1">Uncharacterized protein</fullName>
    </submittedName>
</protein>
<reference evidence="1 2" key="1">
    <citation type="submission" date="2017-07" db="EMBL/GenBank/DDBJ databases">
        <title>Phylogenetic study on the rhizospheric bacterium Ochrobactrum sp. A44.</title>
        <authorList>
            <person name="Krzyzanowska D.M."/>
            <person name="Ossowicki A."/>
            <person name="Rajewska M."/>
            <person name="Maciag T."/>
            <person name="Kaczynski Z."/>
            <person name="Czerwicka M."/>
            <person name="Jafra S."/>
        </authorList>
    </citation>
    <scope>NUCLEOTIDE SEQUENCE [LARGE SCALE GENOMIC DNA]</scope>
    <source>
        <strain evidence="1 2">A44</strain>
    </source>
</reference>
<organism evidence="1 2">
    <name type="scientific">Ochrobactrum quorumnocens</name>
    <dbReference type="NCBI Taxonomy" id="271865"/>
    <lineage>
        <taxon>Bacteria</taxon>
        <taxon>Pseudomonadati</taxon>
        <taxon>Pseudomonadota</taxon>
        <taxon>Alphaproteobacteria</taxon>
        <taxon>Hyphomicrobiales</taxon>
        <taxon>Brucellaceae</taxon>
        <taxon>Brucella/Ochrobactrum group</taxon>
        <taxon>Ochrobactrum</taxon>
    </lineage>
</organism>
<sequence>MNAIGRTEGFKRRVEKADTKGQSTIELLSLSLTRESA</sequence>
<dbReference type="KEGG" id="och:CES85_2047"/>
<gene>
    <name evidence="1" type="ORF">CES85_2047</name>
</gene>